<name>A0A8J8T7N6_HALGN</name>
<dbReference type="AlphaFoldDB" id="A0A8J8T7N6"/>
<feature type="region of interest" description="Disordered" evidence="1">
    <location>
        <begin position="90"/>
        <end position="123"/>
    </location>
</feature>
<sequence>MSHKIPQLENSGVPVAPNKSSLFKRTQLIPVSAPSRVHQSFLMNAKSRSTANLQAHFGQKTMQHSSSLKNISAAKQVPSAQVQNPQIISQPTPNAQIKKPEPQNSRSSLYKPHINNKKPQEVQSTQRCTILNKSNSRSSLRVAVSAVPLVVNQLKTSVSPNLEMKLGQLEIKANLTRNSSGRLGTARTITKQPQILNKKPFPVTIRQRQSKIPSEFDMLGKLATQSFDSKPNQQQTAQPWKSLNPLQKTTSMKSIRDLNSIVNPSSYLSNNCSGQKTKVPSQMNTTRTSIHQGIGVGNPVSGEKSSGIKRSSINLSIDESHIKCLTENSNEGLENSGMTSNVEQMLARLIAGDEKLKELLVKTTQCYIRDQLQKDNNYQAHGVLQVPQCQGLINQDSQKALDQQEKNENQIPYGNWLDESTGYNQICQNNNQNINPVLPLKTPEPSANLAAKRAKQRALVQANADHSVNTDRNLNNLKPSEGDEDHSLFQYSPSNYYDASGGGGTGATSRFYKDLHLKNINRRADSQLESQDPNVMSGSRNPQPINEEEDDSYSSSQDIVDEDIPYEDFRKLQQISDKNLYECDIPADEEGNPSFHGSIELPFSDKSRLIQFGSHHKNIELLNSFLTQVNLMCNANSVGERTDEKVILGGTGTKYIDENRSNESERLSNSYLIKRKILELESSQKQILLEQSQKMQGLLCGTPTDLYQLTYSQESSTASPIVLRPSQPEFPGKQTTDYVQQKLLQSASSEQDGNLLIREDLQIEDYEEHKRHLQYDIVQNIQQMLTPLSNLTLSEEQKRHINTSQRQSMIEHQSLQMAKQSSQSMTSSIMSGTSSSFLKRKKRQLDQQIQLFQPDFNSQHDLGINEHLSEQRSPQAEFSHNQIIECIQENDQLEESSELQYPRRQLPFTLNGNWSQPQVKHKQYKSAIGKHMSNSNQIRAKLEMMPQMKNFTLNFQELIDKSNQWITPEGMVHHYKSDIIEECNDQDY</sequence>
<protein>
    <submittedName>
        <fullName evidence="2">Uncharacterized protein</fullName>
    </submittedName>
</protein>
<comment type="caution">
    <text evidence="2">The sequence shown here is derived from an EMBL/GenBank/DDBJ whole genome shotgun (WGS) entry which is preliminary data.</text>
</comment>
<proteinExistence type="predicted"/>
<keyword evidence="3" id="KW-1185">Reference proteome</keyword>
<organism evidence="2 3">
    <name type="scientific">Halteria grandinella</name>
    <dbReference type="NCBI Taxonomy" id="5974"/>
    <lineage>
        <taxon>Eukaryota</taxon>
        <taxon>Sar</taxon>
        <taxon>Alveolata</taxon>
        <taxon>Ciliophora</taxon>
        <taxon>Intramacronucleata</taxon>
        <taxon>Spirotrichea</taxon>
        <taxon>Stichotrichia</taxon>
        <taxon>Sporadotrichida</taxon>
        <taxon>Halteriidae</taxon>
        <taxon>Halteria</taxon>
    </lineage>
</organism>
<gene>
    <name evidence="2" type="ORF">FGO68_gene10943</name>
</gene>
<evidence type="ECO:0000313" key="3">
    <source>
        <dbReference type="Proteomes" id="UP000785679"/>
    </source>
</evidence>
<dbReference type="EMBL" id="RRYP01002719">
    <property type="protein sequence ID" value="TNV84486.1"/>
    <property type="molecule type" value="Genomic_DNA"/>
</dbReference>
<reference evidence="2" key="1">
    <citation type="submission" date="2019-06" db="EMBL/GenBank/DDBJ databases">
        <authorList>
            <person name="Zheng W."/>
        </authorList>
    </citation>
    <scope>NUCLEOTIDE SEQUENCE</scope>
    <source>
        <strain evidence="2">QDHG01</strain>
    </source>
</reference>
<evidence type="ECO:0000313" key="2">
    <source>
        <dbReference type="EMBL" id="TNV84486.1"/>
    </source>
</evidence>
<evidence type="ECO:0000256" key="1">
    <source>
        <dbReference type="SAM" id="MobiDB-lite"/>
    </source>
</evidence>
<dbReference type="Proteomes" id="UP000785679">
    <property type="component" value="Unassembled WGS sequence"/>
</dbReference>
<feature type="compositionally biased region" description="Polar residues" evidence="1">
    <location>
        <begin position="527"/>
        <end position="544"/>
    </location>
</feature>
<accession>A0A8J8T7N6</accession>
<feature type="region of interest" description="Disordered" evidence="1">
    <location>
        <begin position="524"/>
        <end position="556"/>
    </location>
</feature>